<evidence type="ECO:0000256" key="11">
    <source>
        <dbReference type="ARBA" id="ARBA00023235"/>
    </source>
</evidence>
<keyword evidence="10" id="KW-0576">Peroxisome</keyword>
<dbReference type="GO" id="GO:0004300">
    <property type="term" value="F:enoyl-CoA hydratase activity"/>
    <property type="evidence" value="ECO:0007669"/>
    <property type="project" value="UniProtKB-ARBA"/>
</dbReference>
<comment type="pathway">
    <text evidence="2">Lipid metabolism; fatty acid beta-oxidation.</text>
</comment>
<evidence type="ECO:0000256" key="9">
    <source>
        <dbReference type="ARBA" id="ARBA00023098"/>
    </source>
</evidence>
<dbReference type="Gene3D" id="3.40.50.720">
    <property type="entry name" value="NAD(P)-binding Rossmann-like Domain"/>
    <property type="match status" value="1"/>
</dbReference>
<dbReference type="Gene3D" id="3.90.226.10">
    <property type="entry name" value="2-enoyl-CoA Hydratase, Chain A, domain 1"/>
    <property type="match status" value="1"/>
</dbReference>
<protein>
    <submittedName>
        <fullName evidence="18">3-hydroxyacyl-CoA dehydrogenase NAD-binding domain-containing protein</fullName>
    </submittedName>
</protein>
<dbReference type="FunFam" id="3.40.50.720:FF:000009">
    <property type="entry name" value="Fatty oxidation complex, alpha subunit"/>
    <property type="match status" value="1"/>
</dbReference>
<dbReference type="PANTHER" id="PTHR23309:SF49">
    <property type="entry name" value="PEROXISOMAL BIFUNCTIONAL ENZYME"/>
    <property type="match status" value="1"/>
</dbReference>
<evidence type="ECO:0000256" key="14">
    <source>
        <dbReference type="ARBA" id="ARBA00049556"/>
    </source>
</evidence>
<evidence type="ECO:0000256" key="15">
    <source>
        <dbReference type="RuleBase" id="RU003707"/>
    </source>
</evidence>
<keyword evidence="7" id="KW-0560">Oxidoreductase</keyword>
<keyword evidence="19" id="KW-1185">Reference proteome</keyword>
<dbReference type="PROSITE" id="PS00166">
    <property type="entry name" value="ENOYL_COA_HYDRATASE"/>
    <property type="match status" value="1"/>
</dbReference>
<keyword evidence="6" id="KW-0442">Lipid degradation</keyword>
<dbReference type="FunFam" id="1.10.1040.50:FF:000006">
    <property type="entry name" value="Peroxisomal bifunctional enzyme"/>
    <property type="match status" value="1"/>
</dbReference>
<keyword evidence="9" id="KW-0443">Lipid metabolism</keyword>
<dbReference type="SUPFAM" id="SSF48179">
    <property type="entry name" value="6-phosphogluconate dehydrogenase C-terminal domain-like"/>
    <property type="match status" value="2"/>
</dbReference>
<dbReference type="SUPFAM" id="SSF52096">
    <property type="entry name" value="ClpP/crotonase"/>
    <property type="match status" value="1"/>
</dbReference>
<evidence type="ECO:0000313" key="19">
    <source>
        <dbReference type="Proteomes" id="UP001107961"/>
    </source>
</evidence>
<name>A0A9Q3W248_9GAMM</name>
<evidence type="ECO:0000256" key="2">
    <source>
        <dbReference type="ARBA" id="ARBA00005005"/>
    </source>
</evidence>
<keyword evidence="8" id="KW-0520">NAD</keyword>
<reference evidence="18" key="1">
    <citation type="submission" date="2022-01" db="EMBL/GenBank/DDBJ databases">
        <authorList>
            <person name="Karlyshev A.V."/>
            <person name="Jaspars M."/>
        </authorList>
    </citation>
    <scope>NUCLEOTIDE SEQUENCE</scope>
    <source>
        <strain evidence="18">AGSA3-2</strain>
    </source>
</reference>
<dbReference type="InterPro" id="IPR006108">
    <property type="entry name" value="3HC_DH_C"/>
</dbReference>
<dbReference type="GO" id="GO:0003857">
    <property type="term" value="F:(3S)-3-hydroxyacyl-CoA dehydrogenase (NAD+) activity"/>
    <property type="evidence" value="ECO:0007669"/>
    <property type="project" value="UniProtKB-EC"/>
</dbReference>
<dbReference type="Gene3D" id="1.10.1040.50">
    <property type="match status" value="1"/>
</dbReference>
<evidence type="ECO:0000256" key="10">
    <source>
        <dbReference type="ARBA" id="ARBA00023140"/>
    </source>
</evidence>
<comment type="similarity">
    <text evidence="3">In the N-terminal section; belongs to the enoyl-CoA hydratase/isomerase family.</text>
</comment>
<dbReference type="InterPro" id="IPR036291">
    <property type="entry name" value="NAD(P)-bd_dom_sf"/>
</dbReference>
<accession>A0A9Q3W248</accession>
<evidence type="ECO:0000259" key="17">
    <source>
        <dbReference type="Pfam" id="PF02737"/>
    </source>
</evidence>
<dbReference type="Pfam" id="PF00725">
    <property type="entry name" value="3HCDH"/>
    <property type="match status" value="2"/>
</dbReference>
<dbReference type="KEGG" id="axe:P40_07825"/>
<evidence type="ECO:0000256" key="3">
    <source>
        <dbReference type="ARBA" id="ARBA00008750"/>
    </source>
</evidence>
<dbReference type="GO" id="GO:0006635">
    <property type="term" value="P:fatty acid beta-oxidation"/>
    <property type="evidence" value="ECO:0007669"/>
    <property type="project" value="TreeGrafter"/>
</dbReference>
<feature type="domain" description="3-hydroxyacyl-CoA dehydrogenase C-terminal" evidence="16">
    <location>
        <begin position="475"/>
        <end position="568"/>
    </location>
</feature>
<evidence type="ECO:0000256" key="13">
    <source>
        <dbReference type="ARBA" id="ARBA00023268"/>
    </source>
</evidence>
<dbReference type="CDD" id="cd06558">
    <property type="entry name" value="crotonase-like"/>
    <property type="match status" value="1"/>
</dbReference>
<dbReference type="EMBL" id="JAJVKT010000003">
    <property type="protein sequence ID" value="MCE7507609.1"/>
    <property type="molecule type" value="Genomic_DNA"/>
</dbReference>
<dbReference type="InterPro" id="IPR008927">
    <property type="entry name" value="6-PGluconate_DH-like_C_sf"/>
</dbReference>
<dbReference type="Pfam" id="PF02737">
    <property type="entry name" value="3HCDH_N"/>
    <property type="match status" value="1"/>
</dbReference>
<evidence type="ECO:0000256" key="12">
    <source>
        <dbReference type="ARBA" id="ARBA00023239"/>
    </source>
</evidence>
<dbReference type="GO" id="GO:0070403">
    <property type="term" value="F:NAD+ binding"/>
    <property type="evidence" value="ECO:0007669"/>
    <property type="project" value="InterPro"/>
</dbReference>
<sequence length="694" mass="75577">MSEVVSYRREGEIGVISVNYPPVNALGQGVREGLQSCLREGLADDQAKALVVIGEGRTFPAGADIREFGKPPAGPALPDVINEYESSEKLVIAAIHGTALGGGLEVALGCDYRVALDSAKVGLPEVKLGLLPGAGGTQRLPRLVGAKAALDMIVGGNPVKAKNALQMGIVDDVVSGDLLEGALAYARKLVADKAPLRRIRDLDVQTEEADLFASYEKSIARKQRGFKAPFHCIKAVQAAVELPFEEGMKRERELFGELLVSSESAAQRHVFFAEREVAKVPGLPKDTPKRDVNSAAVIGAGTMGGGIAMNFANAGIPVKILEVKEEALEKGIAIIRKNYENTAKKGRLTQEQVEQRMALIQPTLSYDDLGDVDVVIEAVFENMDVKEAVFKELDRVCKPGAILATNTSTLDVNRIASFTKRPQDVIGMHFFSPANVMKLLENVRGEKTADDVIATVMDLSRRIGKVGVLVGVCHGFVGNRMLHKRQAEAVQLVNEGANPAQVDKVLFDLGFPMGPFAMSDLAGMDVGYRIREELRKENPENAPARNWTDELVENGRMGQKTQAGVFDYKEGDRTPVPSAEVDKIIAKFREENGIATREVTDQEILERCMYVMVNEGAKILEEGIAARPLDVDVIWIYGYGFPVYRGGVLFWADQVGLKTIYDKVSQFHQETGDDVWKPAPLLEKLAKEGKGFYS</sequence>
<comment type="subunit">
    <text evidence="4">Monomer.</text>
</comment>
<comment type="catalytic activity">
    <reaction evidence="14">
        <text>a (3S)-3-hydroxyacyl-CoA + NAD(+) = a 3-oxoacyl-CoA + NADH + H(+)</text>
        <dbReference type="Rhea" id="RHEA:22432"/>
        <dbReference type="ChEBI" id="CHEBI:15378"/>
        <dbReference type="ChEBI" id="CHEBI:57318"/>
        <dbReference type="ChEBI" id="CHEBI:57540"/>
        <dbReference type="ChEBI" id="CHEBI:57945"/>
        <dbReference type="ChEBI" id="CHEBI:90726"/>
        <dbReference type="EC" id="1.1.1.35"/>
    </reaction>
</comment>
<gene>
    <name evidence="18" type="ORF">LZG35_03085</name>
</gene>
<evidence type="ECO:0000256" key="4">
    <source>
        <dbReference type="ARBA" id="ARBA00011245"/>
    </source>
</evidence>
<dbReference type="SUPFAM" id="SSF51735">
    <property type="entry name" value="NAD(P)-binding Rossmann-fold domains"/>
    <property type="match status" value="1"/>
</dbReference>
<keyword evidence="11" id="KW-0413">Isomerase</keyword>
<dbReference type="GO" id="GO:0016853">
    <property type="term" value="F:isomerase activity"/>
    <property type="evidence" value="ECO:0007669"/>
    <property type="project" value="UniProtKB-KW"/>
</dbReference>
<feature type="domain" description="3-hydroxyacyl-CoA dehydrogenase NAD binding" evidence="17">
    <location>
        <begin position="295"/>
        <end position="470"/>
    </location>
</feature>
<keyword evidence="13" id="KW-0511">Multifunctional enzyme</keyword>
<evidence type="ECO:0000259" key="16">
    <source>
        <dbReference type="Pfam" id="PF00725"/>
    </source>
</evidence>
<evidence type="ECO:0000313" key="18">
    <source>
        <dbReference type="EMBL" id="MCE7507609.1"/>
    </source>
</evidence>
<keyword evidence="12" id="KW-0456">Lyase</keyword>
<keyword evidence="5" id="KW-0276">Fatty acid metabolism</keyword>
<evidence type="ECO:0000256" key="7">
    <source>
        <dbReference type="ARBA" id="ARBA00023002"/>
    </source>
</evidence>
<evidence type="ECO:0000256" key="1">
    <source>
        <dbReference type="ARBA" id="ARBA00004275"/>
    </source>
</evidence>
<dbReference type="InterPro" id="IPR006176">
    <property type="entry name" value="3-OHacyl-CoA_DH_NAD-bd"/>
</dbReference>
<dbReference type="InterPro" id="IPR029045">
    <property type="entry name" value="ClpP/crotonase-like_dom_sf"/>
</dbReference>
<dbReference type="InterPro" id="IPR001753">
    <property type="entry name" value="Enoyl-CoA_hydra/iso"/>
</dbReference>
<comment type="caution">
    <text evidence="18">The sequence shown here is derived from an EMBL/GenBank/DDBJ whole genome shotgun (WGS) entry which is preliminary data.</text>
</comment>
<organism evidence="18 19">
    <name type="scientific">Alloalcanivorax xenomutans</name>
    <dbReference type="NCBI Taxonomy" id="1094342"/>
    <lineage>
        <taxon>Bacteria</taxon>
        <taxon>Pseudomonadati</taxon>
        <taxon>Pseudomonadota</taxon>
        <taxon>Gammaproteobacteria</taxon>
        <taxon>Oceanospirillales</taxon>
        <taxon>Alcanivoracaceae</taxon>
        <taxon>Alloalcanivorax</taxon>
    </lineage>
</organism>
<dbReference type="AlphaFoldDB" id="A0A9Q3W248"/>
<comment type="similarity">
    <text evidence="15">Belongs to the enoyl-CoA hydratase/isomerase family.</text>
</comment>
<proteinExistence type="inferred from homology"/>
<comment type="subcellular location">
    <subcellularLocation>
        <location evidence="1">Peroxisome</location>
    </subcellularLocation>
</comment>
<evidence type="ECO:0000256" key="5">
    <source>
        <dbReference type="ARBA" id="ARBA00022832"/>
    </source>
</evidence>
<dbReference type="Pfam" id="PF00378">
    <property type="entry name" value="ECH_1"/>
    <property type="match status" value="1"/>
</dbReference>
<feature type="domain" description="3-hydroxyacyl-CoA dehydrogenase C-terminal" evidence="16">
    <location>
        <begin position="604"/>
        <end position="690"/>
    </location>
</feature>
<dbReference type="RefSeq" id="WP_080530737.1">
    <property type="nucleotide sequence ID" value="NZ_CP012331.1"/>
</dbReference>
<evidence type="ECO:0000256" key="8">
    <source>
        <dbReference type="ARBA" id="ARBA00023027"/>
    </source>
</evidence>
<dbReference type="PANTHER" id="PTHR23309">
    <property type="entry name" value="3-HYDROXYACYL-COA DEHYROGENASE"/>
    <property type="match status" value="1"/>
</dbReference>
<dbReference type="InterPro" id="IPR018376">
    <property type="entry name" value="Enoyl-CoA_hyd/isom_CS"/>
</dbReference>
<evidence type="ECO:0000256" key="6">
    <source>
        <dbReference type="ARBA" id="ARBA00022963"/>
    </source>
</evidence>
<dbReference type="Proteomes" id="UP001107961">
    <property type="component" value="Unassembled WGS sequence"/>
</dbReference>